<dbReference type="PANTHER" id="PTHR43280">
    <property type="entry name" value="ARAC-FAMILY TRANSCRIPTIONAL REGULATOR"/>
    <property type="match status" value="1"/>
</dbReference>
<organism evidence="5 6">
    <name type="scientific">Enterocloster alcoholdehydrogenati</name>
    <dbReference type="NCBI Taxonomy" id="2547410"/>
    <lineage>
        <taxon>Bacteria</taxon>
        <taxon>Bacillati</taxon>
        <taxon>Bacillota</taxon>
        <taxon>Clostridia</taxon>
        <taxon>Lachnospirales</taxon>
        <taxon>Lachnospiraceae</taxon>
        <taxon>Enterocloster</taxon>
    </lineage>
</organism>
<gene>
    <name evidence="5" type="ORF">F130042H8_08340</name>
</gene>
<sequence length="294" mass="34156">MKDRGKMESAEYHETKIHGQREFPFNIYPCSIPGDFKNVALHWHEEMEILSIKKGHGRVTVDRVEYEVEEGDIMGIFPGQLHSICGVGEQRMDYENIIFRLSLLMGGEEDLCTGYLLWPLVKEQMKAPLFRRRGMADYGEFERCIAFLDRVSEQRKTGYQLAVKGQLYEFMYQVFQAGIPLQEKRPGKARERIKQVLGYIEEHYGEPLDTGQAAGLCFYSQSHFMKYFKQYTGQSFVNFLNDYRLFRAGGFLRTTSDTVTEIAARCGFGNVSYFNRLFRRKYGMTPGEYRGGDE</sequence>
<evidence type="ECO:0000256" key="1">
    <source>
        <dbReference type="ARBA" id="ARBA00023015"/>
    </source>
</evidence>
<comment type="caution">
    <text evidence="5">The sequence shown here is derived from an EMBL/GenBank/DDBJ whole genome shotgun (WGS) entry which is preliminary data.</text>
</comment>
<name>A0ABQ0AUS5_9FIRM</name>
<keyword evidence="1" id="KW-0805">Transcription regulation</keyword>
<keyword evidence="3" id="KW-0804">Transcription</keyword>
<keyword evidence="6" id="KW-1185">Reference proteome</keyword>
<evidence type="ECO:0000259" key="4">
    <source>
        <dbReference type="PROSITE" id="PS01124"/>
    </source>
</evidence>
<protein>
    <submittedName>
        <fullName evidence="5">AraC family transcriptional regulator</fullName>
    </submittedName>
</protein>
<dbReference type="PRINTS" id="PR00032">
    <property type="entry name" value="HTHARAC"/>
</dbReference>
<dbReference type="InterPro" id="IPR009057">
    <property type="entry name" value="Homeodomain-like_sf"/>
</dbReference>
<dbReference type="PROSITE" id="PS01124">
    <property type="entry name" value="HTH_ARAC_FAMILY_2"/>
    <property type="match status" value="1"/>
</dbReference>
<dbReference type="InterPro" id="IPR003313">
    <property type="entry name" value="AraC-bd"/>
</dbReference>
<dbReference type="SUPFAM" id="SSF51215">
    <property type="entry name" value="Regulatory protein AraC"/>
    <property type="match status" value="1"/>
</dbReference>
<keyword evidence="2" id="KW-0238">DNA-binding</keyword>
<dbReference type="InterPro" id="IPR014710">
    <property type="entry name" value="RmlC-like_jellyroll"/>
</dbReference>
<dbReference type="Gene3D" id="2.60.120.10">
    <property type="entry name" value="Jelly Rolls"/>
    <property type="match status" value="1"/>
</dbReference>
<proteinExistence type="predicted"/>
<dbReference type="Proteomes" id="UP001600894">
    <property type="component" value="Unassembled WGS sequence"/>
</dbReference>
<evidence type="ECO:0000313" key="6">
    <source>
        <dbReference type="Proteomes" id="UP001600894"/>
    </source>
</evidence>
<dbReference type="RefSeq" id="WP_176255388.1">
    <property type="nucleotide sequence ID" value="NZ_BAABXL010000001.1"/>
</dbReference>
<evidence type="ECO:0000256" key="3">
    <source>
        <dbReference type="ARBA" id="ARBA00023163"/>
    </source>
</evidence>
<accession>A0ABQ0AUS5</accession>
<feature type="domain" description="HTH araC/xylS-type" evidence="4">
    <location>
        <begin position="194"/>
        <end position="292"/>
    </location>
</feature>
<reference evidence="5 6" key="1">
    <citation type="submission" date="2024-04" db="EMBL/GenBank/DDBJ databases">
        <title>Defined microbial consortia suppress multidrug-resistant proinflammatory Enterobacteriaceae via ecological control.</title>
        <authorList>
            <person name="Furuichi M."/>
            <person name="Kawaguchi T."/>
            <person name="Pust M."/>
            <person name="Yasuma K."/>
            <person name="Plichta D."/>
            <person name="Hasegawa N."/>
            <person name="Ohya T."/>
            <person name="Bhattarai S."/>
            <person name="Sasajima S."/>
            <person name="Aoto Y."/>
            <person name="Tuganbaev T."/>
            <person name="Yaginuma M."/>
            <person name="Ueda M."/>
            <person name="Okahashi N."/>
            <person name="Amafuji K."/>
            <person name="Kiridooshi Y."/>
            <person name="Sugita K."/>
            <person name="Strazar M."/>
            <person name="Skelly A."/>
            <person name="Suda W."/>
            <person name="Hattori M."/>
            <person name="Nakamoto N."/>
            <person name="Caballero S."/>
            <person name="Norman J."/>
            <person name="Olle B."/>
            <person name="Tanoue T."/>
            <person name="Arita M."/>
            <person name="Bucci V."/>
            <person name="Atarashi K."/>
            <person name="Xavier R."/>
            <person name="Honda K."/>
        </authorList>
    </citation>
    <scope>NUCLEOTIDE SEQUENCE [LARGE SCALE GENOMIC DNA]</scope>
    <source>
        <strain evidence="6">f13</strain>
    </source>
</reference>
<dbReference type="InterPro" id="IPR020449">
    <property type="entry name" value="Tscrpt_reg_AraC-type_HTH"/>
</dbReference>
<dbReference type="PANTHER" id="PTHR43280:SF28">
    <property type="entry name" value="HTH-TYPE TRANSCRIPTIONAL ACTIVATOR RHAS"/>
    <property type="match status" value="1"/>
</dbReference>
<dbReference type="SUPFAM" id="SSF46689">
    <property type="entry name" value="Homeodomain-like"/>
    <property type="match status" value="2"/>
</dbReference>
<dbReference type="Pfam" id="PF02311">
    <property type="entry name" value="AraC_binding"/>
    <property type="match status" value="1"/>
</dbReference>
<dbReference type="Gene3D" id="1.10.10.60">
    <property type="entry name" value="Homeodomain-like"/>
    <property type="match status" value="2"/>
</dbReference>
<dbReference type="EMBL" id="BAABXL010000001">
    <property type="protein sequence ID" value="GAA6267774.1"/>
    <property type="molecule type" value="Genomic_DNA"/>
</dbReference>
<dbReference type="Pfam" id="PF12833">
    <property type="entry name" value="HTH_18"/>
    <property type="match status" value="1"/>
</dbReference>
<dbReference type="InterPro" id="IPR037923">
    <property type="entry name" value="HTH-like"/>
</dbReference>
<evidence type="ECO:0000313" key="5">
    <source>
        <dbReference type="EMBL" id="GAA6267774.1"/>
    </source>
</evidence>
<dbReference type="InterPro" id="IPR018060">
    <property type="entry name" value="HTH_AraC"/>
</dbReference>
<evidence type="ECO:0000256" key="2">
    <source>
        <dbReference type="ARBA" id="ARBA00023125"/>
    </source>
</evidence>
<dbReference type="SMART" id="SM00342">
    <property type="entry name" value="HTH_ARAC"/>
    <property type="match status" value="1"/>
</dbReference>